<comment type="similarity">
    <text evidence="2">Belongs to the CBF/MAK21 family.</text>
</comment>
<feature type="domain" description="CCAAT-binding factor" evidence="6">
    <location>
        <begin position="344"/>
        <end position="492"/>
    </location>
</feature>
<organism evidence="7 8">
    <name type="scientific">Circinella minor</name>
    <dbReference type="NCBI Taxonomy" id="1195481"/>
    <lineage>
        <taxon>Eukaryota</taxon>
        <taxon>Fungi</taxon>
        <taxon>Fungi incertae sedis</taxon>
        <taxon>Mucoromycota</taxon>
        <taxon>Mucoromycotina</taxon>
        <taxon>Mucoromycetes</taxon>
        <taxon>Mucorales</taxon>
        <taxon>Lichtheimiaceae</taxon>
        <taxon>Circinella</taxon>
    </lineage>
</organism>
<dbReference type="PANTHER" id="PTHR12455">
    <property type="entry name" value="NUCLEOLAR COMPLEX PROTEIN 4"/>
    <property type="match status" value="1"/>
</dbReference>
<evidence type="ECO:0000313" key="7">
    <source>
        <dbReference type="EMBL" id="KAG2221635.1"/>
    </source>
</evidence>
<gene>
    <name evidence="7" type="ORF">INT45_001160</name>
</gene>
<keyword evidence="8" id="KW-1185">Reference proteome</keyword>
<sequence>GVVDFKETRQKIRSLEASLSDKANLNNVVQLMEFINSSNKANAQVIHAAMHALHRVFSRFLTNGDLDQPNDPSSATAKVTLWLLGQFANYVKRLRQLLSDDEPGLQVPALKILMTLVKTQSEHTNKMANDQLQPIVFAMVWNKNLSAPLHKEWMEKYVNAYDDVRYHFYRHTADIMTKTAEKNEKKKEEIRRLAHNVFSMVEGITSMPTESSELDEFYIELPEIKKYMALKNKGGNGDDMEEEDEDALLLGDSGLISDEEEEEVNNKGKVSKKKDRKKTPVLQLDHHKRVFQSCWIALLKLPLTEEIYKKTLLILHKRILPHLREPRFLMDFLTDSYNVGGSVSLLALNGLFILITEYNLDYPDFYRKLYTLLDRDVMHVKYRSRFFRLLDIFLSSTLLPANLIAAFIKRLARLSLTAPPAASVIIIPFIYNLLRRHPICMKLIHKNDAVGEKEDPYNFDEQNPYETKALDSSLWELQTLSQHYYSNVSTLAKMFSEKFLKPKYNLEDFMDHTYSTFFKTEIERKRKKEPAMAFEQPGSCEWTI</sequence>
<dbReference type="Gene3D" id="1.25.10.10">
    <property type="entry name" value="Leucine-rich Repeat Variant"/>
    <property type="match status" value="1"/>
</dbReference>
<dbReference type="GO" id="GO:0042254">
    <property type="term" value="P:ribosome biogenesis"/>
    <property type="evidence" value="ECO:0007669"/>
    <property type="project" value="InterPro"/>
</dbReference>
<feature type="transmembrane region" description="Helical" evidence="5">
    <location>
        <begin position="339"/>
        <end position="360"/>
    </location>
</feature>
<keyword evidence="3 5" id="KW-0812">Transmembrane</keyword>
<keyword evidence="5" id="KW-0472">Membrane</keyword>
<dbReference type="InterPro" id="IPR005612">
    <property type="entry name" value="CCAAT-binding_factor"/>
</dbReference>
<dbReference type="PANTHER" id="PTHR12455:SF0">
    <property type="entry name" value="NUCLEOLAR COMPLEX PROTEIN 4 HOMOLOG"/>
    <property type="match status" value="1"/>
</dbReference>
<proteinExistence type="inferred from homology"/>
<evidence type="ECO:0000256" key="1">
    <source>
        <dbReference type="ARBA" id="ARBA00004232"/>
    </source>
</evidence>
<evidence type="ECO:0000256" key="2">
    <source>
        <dbReference type="ARBA" id="ARBA00007797"/>
    </source>
</evidence>
<keyword evidence="4 5" id="KW-1133">Transmembrane helix</keyword>
<name>A0A8H7S2U3_9FUNG</name>
<dbReference type="Proteomes" id="UP000646827">
    <property type="component" value="Unassembled WGS sequence"/>
</dbReference>
<dbReference type="SUPFAM" id="SSF48371">
    <property type="entry name" value="ARM repeat"/>
    <property type="match status" value="1"/>
</dbReference>
<protein>
    <recommendedName>
        <fullName evidence="6">CCAAT-binding factor domain-containing protein</fullName>
    </recommendedName>
</protein>
<feature type="transmembrane region" description="Helical" evidence="5">
    <location>
        <begin position="414"/>
        <end position="434"/>
    </location>
</feature>
<dbReference type="InterPro" id="IPR011989">
    <property type="entry name" value="ARM-like"/>
</dbReference>
<dbReference type="InterPro" id="IPR016024">
    <property type="entry name" value="ARM-type_fold"/>
</dbReference>
<evidence type="ECO:0000256" key="4">
    <source>
        <dbReference type="ARBA" id="ARBA00022989"/>
    </source>
</evidence>
<comment type="subcellular location">
    <subcellularLocation>
        <location evidence="1">Nucleus membrane</location>
        <topology evidence="1">Multi-pass membrane protein</topology>
    </subcellularLocation>
</comment>
<dbReference type="GO" id="GO:0031965">
    <property type="term" value="C:nuclear membrane"/>
    <property type="evidence" value="ECO:0007669"/>
    <property type="project" value="UniProtKB-SubCell"/>
</dbReference>
<dbReference type="Pfam" id="PF03914">
    <property type="entry name" value="CBF"/>
    <property type="match status" value="1"/>
</dbReference>
<dbReference type="OrthoDB" id="10263185at2759"/>
<dbReference type="AlphaFoldDB" id="A0A8H7S2U3"/>
<feature type="non-terminal residue" evidence="7">
    <location>
        <position position="1"/>
    </location>
</feature>
<accession>A0A8H7S2U3</accession>
<feature type="transmembrane region" description="Helical" evidence="5">
    <location>
        <begin position="386"/>
        <end position="408"/>
    </location>
</feature>
<evidence type="ECO:0000256" key="3">
    <source>
        <dbReference type="ARBA" id="ARBA00022692"/>
    </source>
</evidence>
<dbReference type="InterPro" id="IPR027193">
    <property type="entry name" value="Noc4"/>
</dbReference>
<reference evidence="7 8" key="1">
    <citation type="submission" date="2020-12" db="EMBL/GenBank/DDBJ databases">
        <title>Metabolic potential, ecology and presence of endohyphal bacteria is reflected in genomic diversity of Mucoromycotina.</title>
        <authorList>
            <person name="Muszewska A."/>
            <person name="Okrasinska A."/>
            <person name="Steczkiewicz K."/>
            <person name="Drgas O."/>
            <person name="Orlowska M."/>
            <person name="Perlinska-Lenart U."/>
            <person name="Aleksandrzak-Piekarczyk T."/>
            <person name="Szatraj K."/>
            <person name="Zielenkiewicz U."/>
            <person name="Pilsyk S."/>
            <person name="Malc E."/>
            <person name="Mieczkowski P."/>
            <person name="Kruszewska J.S."/>
            <person name="Biernat P."/>
            <person name="Pawlowska J."/>
        </authorList>
    </citation>
    <scope>NUCLEOTIDE SEQUENCE [LARGE SCALE GENOMIC DNA]</scope>
    <source>
        <strain evidence="7 8">CBS 142.35</strain>
    </source>
</reference>
<dbReference type="GO" id="GO:0030692">
    <property type="term" value="C:Noc4p-Nop14p complex"/>
    <property type="evidence" value="ECO:0007669"/>
    <property type="project" value="TreeGrafter"/>
</dbReference>
<evidence type="ECO:0000313" key="8">
    <source>
        <dbReference type="Proteomes" id="UP000646827"/>
    </source>
</evidence>
<comment type="caution">
    <text evidence="7">The sequence shown here is derived from an EMBL/GenBank/DDBJ whole genome shotgun (WGS) entry which is preliminary data.</text>
</comment>
<dbReference type="GO" id="GO:0032040">
    <property type="term" value="C:small-subunit processome"/>
    <property type="evidence" value="ECO:0007669"/>
    <property type="project" value="TreeGrafter"/>
</dbReference>
<dbReference type="EMBL" id="JAEPRB010000103">
    <property type="protein sequence ID" value="KAG2221635.1"/>
    <property type="molecule type" value="Genomic_DNA"/>
</dbReference>
<evidence type="ECO:0000256" key="5">
    <source>
        <dbReference type="SAM" id="Phobius"/>
    </source>
</evidence>
<evidence type="ECO:0000259" key="6">
    <source>
        <dbReference type="Pfam" id="PF03914"/>
    </source>
</evidence>